<dbReference type="EMBL" id="CALNXI010000427">
    <property type="protein sequence ID" value="CAH3026931.1"/>
    <property type="molecule type" value="Genomic_DNA"/>
</dbReference>
<accession>A0ABN8MBA5</accession>
<keyword evidence="9" id="KW-1185">Reference proteome</keyword>
<dbReference type="PANTHER" id="PTHR42742">
    <property type="entry name" value="TRANSCRIPTIONAL REPRESSOR MPRA"/>
    <property type="match status" value="1"/>
</dbReference>
<evidence type="ECO:0000256" key="1">
    <source>
        <dbReference type="ARBA" id="ARBA00001946"/>
    </source>
</evidence>
<dbReference type="Gene3D" id="3.30.420.40">
    <property type="match status" value="2"/>
</dbReference>
<evidence type="ECO:0000256" key="3">
    <source>
        <dbReference type="ARBA" id="ARBA00022833"/>
    </source>
</evidence>
<proteinExistence type="predicted"/>
<keyword evidence="3" id="KW-0862">Zinc</keyword>
<evidence type="ECO:0000313" key="9">
    <source>
        <dbReference type="Proteomes" id="UP001159427"/>
    </source>
</evidence>
<dbReference type="CDD" id="cd24067">
    <property type="entry name" value="ASKHA_NBD_ROK_BsFRK-like"/>
    <property type="match status" value="1"/>
</dbReference>
<dbReference type="InterPro" id="IPR000600">
    <property type="entry name" value="ROK"/>
</dbReference>
<dbReference type="InterPro" id="IPR051804">
    <property type="entry name" value="Carb_Metab_Reg_Kinase/Isom"/>
</dbReference>
<comment type="cofactor">
    <cofactor evidence="1">
        <name>Mg(2+)</name>
        <dbReference type="ChEBI" id="CHEBI:18420"/>
    </cofactor>
</comment>
<dbReference type="Pfam" id="PF00480">
    <property type="entry name" value="ROK"/>
    <property type="match status" value="1"/>
</dbReference>
<keyword evidence="4" id="KW-0460">Magnesium</keyword>
<dbReference type="InterPro" id="IPR049874">
    <property type="entry name" value="ROK_cs"/>
</dbReference>
<comment type="catalytic activity">
    <reaction evidence="6">
        <text>D-fructose + ATP = D-fructose 6-phosphate + ADP + H(+)</text>
        <dbReference type="Rhea" id="RHEA:16125"/>
        <dbReference type="ChEBI" id="CHEBI:15378"/>
        <dbReference type="ChEBI" id="CHEBI:30616"/>
        <dbReference type="ChEBI" id="CHEBI:37721"/>
        <dbReference type="ChEBI" id="CHEBI:61527"/>
        <dbReference type="ChEBI" id="CHEBI:456216"/>
        <dbReference type="EC" id="2.7.1.4"/>
    </reaction>
</comment>
<evidence type="ECO:0000256" key="7">
    <source>
        <dbReference type="SAM" id="Phobius"/>
    </source>
</evidence>
<keyword evidence="7" id="KW-0812">Transmembrane</keyword>
<name>A0ABN8MBA5_9CNID</name>
<comment type="caution">
    <text evidence="8">The sequence shown here is derived from an EMBL/GenBank/DDBJ whole genome shotgun (WGS) entry which is preliminary data.</text>
</comment>
<gene>
    <name evidence="8" type="ORF">PEVE_00030241</name>
</gene>
<reference evidence="8 9" key="1">
    <citation type="submission" date="2022-05" db="EMBL/GenBank/DDBJ databases">
        <authorList>
            <consortium name="Genoscope - CEA"/>
            <person name="William W."/>
        </authorList>
    </citation>
    <scope>NUCLEOTIDE SEQUENCE [LARGE SCALE GENOMIC DNA]</scope>
</reference>
<dbReference type="PANTHER" id="PTHR42742:SF3">
    <property type="entry name" value="FRUCTOKINASE"/>
    <property type="match status" value="1"/>
</dbReference>
<evidence type="ECO:0000256" key="6">
    <source>
        <dbReference type="ARBA" id="ARBA00048451"/>
    </source>
</evidence>
<dbReference type="EC" id="2.7.1.4" evidence="5"/>
<keyword evidence="2" id="KW-0479">Metal-binding</keyword>
<keyword evidence="7" id="KW-1133">Transmembrane helix</keyword>
<evidence type="ECO:0000256" key="5">
    <source>
        <dbReference type="ARBA" id="ARBA00038887"/>
    </source>
</evidence>
<protein>
    <recommendedName>
        <fullName evidence="5">fructokinase</fullName>
        <ecNumber evidence="5">2.7.1.4</ecNumber>
    </recommendedName>
</protein>
<sequence length="315" mass="33925">MESSYIAGVELGGTTCLAAIAELSQPTTIVESFEAKTTFPQETLPQLVKFLKAKLASLNIASFCAIGIASFGPVDLHEDSETYGYITSTPKEAWRNAEVLGFFKREFGDSTAIAFETDVNAPAMAEMAQRQCAHPPGPSSLAYITVGTGVGVGAVVDGAPIHGLLHPEGGHMMIPPMSGDTYTGGCAFNHGYCVEGMVHSKAIAERAGVGKTELHTLSDDHDVWEKVGYYLGVLCLNITYLISPHVIVLGGGVMKRKILYSKARRWFRELNKGYLNIEKFKTEQGLKSYICESVFGNSAGITGALEIARKKAYDN</sequence>
<evidence type="ECO:0000256" key="2">
    <source>
        <dbReference type="ARBA" id="ARBA00022723"/>
    </source>
</evidence>
<organism evidence="8 9">
    <name type="scientific">Porites evermanni</name>
    <dbReference type="NCBI Taxonomy" id="104178"/>
    <lineage>
        <taxon>Eukaryota</taxon>
        <taxon>Metazoa</taxon>
        <taxon>Cnidaria</taxon>
        <taxon>Anthozoa</taxon>
        <taxon>Hexacorallia</taxon>
        <taxon>Scleractinia</taxon>
        <taxon>Fungiina</taxon>
        <taxon>Poritidae</taxon>
        <taxon>Porites</taxon>
    </lineage>
</organism>
<dbReference type="SUPFAM" id="SSF53067">
    <property type="entry name" value="Actin-like ATPase domain"/>
    <property type="match status" value="1"/>
</dbReference>
<feature type="transmembrane region" description="Helical" evidence="7">
    <location>
        <begin position="227"/>
        <end position="254"/>
    </location>
</feature>
<keyword evidence="7" id="KW-0472">Membrane</keyword>
<evidence type="ECO:0000256" key="4">
    <source>
        <dbReference type="ARBA" id="ARBA00022842"/>
    </source>
</evidence>
<dbReference type="Proteomes" id="UP001159427">
    <property type="component" value="Unassembled WGS sequence"/>
</dbReference>
<dbReference type="PROSITE" id="PS01125">
    <property type="entry name" value="ROK"/>
    <property type="match status" value="1"/>
</dbReference>
<evidence type="ECO:0000313" key="8">
    <source>
        <dbReference type="EMBL" id="CAH3026931.1"/>
    </source>
</evidence>
<dbReference type="InterPro" id="IPR043129">
    <property type="entry name" value="ATPase_NBD"/>
</dbReference>